<dbReference type="AlphaFoldDB" id="A0A9D1ZGA3"/>
<accession>A0A9D1ZGA3</accession>
<name>A0A9D1ZGA3_9BACE</name>
<reference evidence="2" key="1">
    <citation type="journal article" date="2021" name="PeerJ">
        <title>Extensive microbial diversity within the chicken gut microbiome revealed by metagenomics and culture.</title>
        <authorList>
            <person name="Gilroy R."/>
            <person name="Ravi A."/>
            <person name="Getino M."/>
            <person name="Pursley I."/>
            <person name="Horton D.L."/>
            <person name="Alikhan N.F."/>
            <person name="Baker D."/>
            <person name="Gharbi K."/>
            <person name="Hall N."/>
            <person name="Watson M."/>
            <person name="Adriaenssens E.M."/>
            <person name="Foster-Nyarko E."/>
            <person name="Jarju S."/>
            <person name="Secka A."/>
            <person name="Antonio M."/>
            <person name="Oren A."/>
            <person name="Chaudhuri R.R."/>
            <person name="La Ragione R."/>
            <person name="Hildebrand F."/>
            <person name="Pallen M.J."/>
        </authorList>
    </citation>
    <scope>NUCLEOTIDE SEQUENCE</scope>
    <source>
        <strain evidence="2">Gambia2-208</strain>
    </source>
</reference>
<feature type="domain" description="DUF4934" evidence="1">
    <location>
        <begin position="48"/>
        <end position="147"/>
    </location>
</feature>
<reference evidence="2" key="2">
    <citation type="submission" date="2021-04" db="EMBL/GenBank/DDBJ databases">
        <authorList>
            <person name="Gilroy R."/>
        </authorList>
    </citation>
    <scope>NUCLEOTIDE SEQUENCE</scope>
    <source>
        <strain evidence="2">Gambia2-208</strain>
    </source>
</reference>
<gene>
    <name evidence="2" type="ORF">H9824_01630</name>
</gene>
<dbReference type="PROSITE" id="PS51257">
    <property type="entry name" value="PROKAR_LIPOPROTEIN"/>
    <property type="match status" value="1"/>
</dbReference>
<dbReference type="Pfam" id="PF16288">
    <property type="entry name" value="DUF4934"/>
    <property type="match status" value="1"/>
</dbReference>
<protein>
    <submittedName>
        <fullName evidence="2">DUF4934 domain-containing protein</fullName>
    </submittedName>
</protein>
<evidence type="ECO:0000313" key="3">
    <source>
        <dbReference type="Proteomes" id="UP000886851"/>
    </source>
</evidence>
<dbReference type="Proteomes" id="UP000886851">
    <property type="component" value="Unassembled WGS sequence"/>
</dbReference>
<proteinExistence type="predicted"/>
<dbReference type="InterPro" id="IPR032559">
    <property type="entry name" value="DUF4933"/>
</dbReference>
<comment type="caution">
    <text evidence="2">The sequence shown here is derived from an EMBL/GenBank/DDBJ whole genome shotgun (WGS) entry which is preliminary data.</text>
</comment>
<evidence type="ECO:0000313" key="2">
    <source>
        <dbReference type="EMBL" id="HIY87388.1"/>
    </source>
</evidence>
<sequence>MRSFVFFSLVTLFWGLASCGSRPHSPASAEGVPVIDIEAAMEDLQPALKLSDFGASVRYIPLETHDSCLVSLGNVQVFDSNIVVSSRQLVVFNFDKGTGRFMTQLGHRGEDPEGYWGLTAYYNESNGLFYFERLPNQLQKYDAQGRYRGKALIPTPPERPCAYAFEDSLVIGYYDMPSYASHHARQLSCFTERGELQDSVSRTAELMPPPRDNKVVGMMWLNMGQINFTIDAAGVPWVDLQSAHPLWNCEGQVRVKEGFGDTIFTLKDHDRLVPAYVFHYGDWALDAESRQEGKSRGKLVAYAVLETPEKIYFKAVSDLYESVLERPVPGKNGKVNLPGFKLYNGIYDKQTGVTRMAPEKGGIVDDLTGDLPYQIRSCSSPQGEFVFSLEAHDIVAWQEEHPEAKDSPKLAPLLKVQLEDNPVVVIVSAK</sequence>
<dbReference type="Pfam" id="PF16287">
    <property type="entry name" value="DUF4933"/>
    <property type="match status" value="1"/>
</dbReference>
<dbReference type="InterPro" id="IPR032558">
    <property type="entry name" value="DUF4934"/>
</dbReference>
<dbReference type="EMBL" id="DXCV01000015">
    <property type="protein sequence ID" value="HIY87388.1"/>
    <property type="molecule type" value="Genomic_DNA"/>
</dbReference>
<organism evidence="2 3">
    <name type="scientific">Candidatus Bacteroides pullicola</name>
    <dbReference type="NCBI Taxonomy" id="2838475"/>
    <lineage>
        <taxon>Bacteria</taxon>
        <taxon>Pseudomonadati</taxon>
        <taxon>Bacteroidota</taxon>
        <taxon>Bacteroidia</taxon>
        <taxon>Bacteroidales</taxon>
        <taxon>Bacteroidaceae</taxon>
        <taxon>Bacteroides</taxon>
    </lineage>
</organism>
<evidence type="ECO:0000259" key="1">
    <source>
        <dbReference type="Pfam" id="PF16288"/>
    </source>
</evidence>